<dbReference type="PANTHER" id="PTHR19920:SF0">
    <property type="entry name" value="CYTOSOLIC IRON-SULFUR PROTEIN ASSEMBLY PROTEIN CIAO1-RELATED"/>
    <property type="match status" value="1"/>
</dbReference>
<dbReference type="OMA" id="LISCSIN"/>
<keyword evidence="1" id="KW-0853">WD repeat</keyword>
<dbReference type="EMBL" id="CAJJDP010000029">
    <property type="protein sequence ID" value="CAD8154804.1"/>
    <property type="molecule type" value="Genomic_DNA"/>
</dbReference>
<feature type="repeat" description="WD" evidence="1">
    <location>
        <begin position="113"/>
        <end position="146"/>
    </location>
</feature>
<sequence length="351" mass="40913">MQQIGQQQQSFQCSIISQNPIPKRYRWNIPMELDESNSMLLLSEELIMRVFQFNSQMILKQIQVIRHNKTTVFKFFHKKREQFREQFVSGSQDSSIMIWSKQLISQAKYIQKCKGHVQGTIIILFNNSNTLIVSAGNDQQIKFWTLGKLGGVGQMSGKTDQQWCCQQTLGVNIMIIALSLNDSGNKLISCSQNKDIFVIQKSQTTQIWIMIQTIKIEFPVRQLQFLNNDDFIFLPYNGKQLYVYRPNSVHNYTKQIHFSVNLGSQCQNINPFYSKIKNRLVFQENRSLCFFQIKANKKLSTKKKENLEIEQLQKIDITRDYCKAILSQDGQYLVLLGSFSSEIIVVQFLEK</sequence>
<reference evidence="2" key="1">
    <citation type="submission" date="2021-01" db="EMBL/GenBank/DDBJ databases">
        <authorList>
            <consortium name="Genoscope - CEA"/>
            <person name="William W."/>
        </authorList>
    </citation>
    <scope>NUCLEOTIDE SEQUENCE</scope>
</reference>
<accession>A0A8S1TS92</accession>
<name>A0A8S1TS92_PAROT</name>
<dbReference type="OrthoDB" id="338631at2759"/>
<dbReference type="InterPro" id="IPR001680">
    <property type="entry name" value="WD40_rpt"/>
</dbReference>
<comment type="caution">
    <text evidence="2">The sequence shown here is derived from an EMBL/GenBank/DDBJ whole genome shotgun (WGS) entry which is preliminary data.</text>
</comment>
<dbReference type="PROSITE" id="PS50082">
    <property type="entry name" value="WD_REPEATS_2"/>
    <property type="match status" value="1"/>
</dbReference>
<dbReference type="SMART" id="SM00320">
    <property type="entry name" value="WD40"/>
    <property type="match status" value="3"/>
</dbReference>
<dbReference type="Proteomes" id="UP000683925">
    <property type="component" value="Unassembled WGS sequence"/>
</dbReference>
<dbReference type="PANTHER" id="PTHR19920">
    <property type="entry name" value="WD40 PROTEIN CIAO1"/>
    <property type="match status" value="1"/>
</dbReference>
<dbReference type="GO" id="GO:0016226">
    <property type="term" value="P:iron-sulfur cluster assembly"/>
    <property type="evidence" value="ECO:0007669"/>
    <property type="project" value="TreeGrafter"/>
</dbReference>
<keyword evidence="3" id="KW-1185">Reference proteome</keyword>
<protein>
    <submittedName>
        <fullName evidence="2">Uncharacterized protein</fullName>
    </submittedName>
</protein>
<organism evidence="2 3">
    <name type="scientific">Paramecium octaurelia</name>
    <dbReference type="NCBI Taxonomy" id="43137"/>
    <lineage>
        <taxon>Eukaryota</taxon>
        <taxon>Sar</taxon>
        <taxon>Alveolata</taxon>
        <taxon>Ciliophora</taxon>
        <taxon>Intramacronucleata</taxon>
        <taxon>Oligohymenophorea</taxon>
        <taxon>Peniculida</taxon>
        <taxon>Parameciidae</taxon>
        <taxon>Paramecium</taxon>
    </lineage>
</organism>
<proteinExistence type="predicted"/>
<evidence type="ECO:0000256" key="1">
    <source>
        <dbReference type="PROSITE-ProRule" id="PRU00221"/>
    </source>
</evidence>
<dbReference type="AlphaFoldDB" id="A0A8S1TS92"/>
<evidence type="ECO:0000313" key="3">
    <source>
        <dbReference type="Proteomes" id="UP000683925"/>
    </source>
</evidence>
<dbReference type="Pfam" id="PF00400">
    <property type="entry name" value="WD40"/>
    <property type="match status" value="1"/>
</dbReference>
<evidence type="ECO:0000313" key="2">
    <source>
        <dbReference type="EMBL" id="CAD8154804.1"/>
    </source>
</evidence>
<gene>
    <name evidence="2" type="ORF">POCTA_138.1.T0290362</name>
</gene>
<dbReference type="GO" id="GO:0097361">
    <property type="term" value="C:cytosolic [4Fe-4S] assembly targeting complex"/>
    <property type="evidence" value="ECO:0007669"/>
    <property type="project" value="TreeGrafter"/>
</dbReference>